<dbReference type="Proteomes" id="UP000004671">
    <property type="component" value="Chromosome"/>
</dbReference>
<dbReference type="InterPro" id="IPR036526">
    <property type="entry name" value="C-N_Hydrolase_sf"/>
</dbReference>
<dbReference type="InterPro" id="IPR052737">
    <property type="entry name" value="Omega-amidase_YafV"/>
</dbReference>
<dbReference type="FunFam" id="3.60.110.10:FF:000004">
    <property type="entry name" value="Carbon-nitrogen hydrolase"/>
    <property type="match status" value="1"/>
</dbReference>
<dbReference type="PANTHER" id="PTHR47799">
    <property type="entry name" value="OMEGA-AMIDASE YAFV"/>
    <property type="match status" value="1"/>
</dbReference>
<gene>
    <name evidence="7" type="ORF">Cabys_3304</name>
    <name evidence="8" type="ORF">Calab_0485</name>
</gene>
<evidence type="ECO:0000256" key="5">
    <source>
        <dbReference type="ARBA" id="ARBA00072139"/>
    </source>
</evidence>
<comment type="catalytic activity">
    <reaction evidence="4">
        <text>a monoamide of a dicarboxylate + H2O = a dicarboxylate + NH4(+)</text>
        <dbReference type="Rhea" id="RHEA:11716"/>
        <dbReference type="ChEBI" id="CHEBI:15377"/>
        <dbReference type="ChEBI" id="CHEBI:28938"/>
        <dbReference type="ChEBI" id="CHEBI:28965"/>
        <dbReference type="ChEBI" id="CHEBI:77450"/>
        <dbReference type="EC" id="3.5.1.3"/>
    </reaction>
</comment>
<dbReference type="EMBL" id="CP018099">
    <property type="protein sequence ID" value="APF20052.1"/>
    <property type="molecule type" value="Genomic_DNA"/>
</dbReference>
<keyword evidence="8" id="KW-0449">Lipoprotein</keyword>
<dbReference type="NCBIfam" id="NF007757">
    <property type="entry name" value="PRK10438.1"/>
    <property type="match status" value="1"/>
</dbReference>
<keyword evidence="9" id="KW-1185">Reference proteome</keyword>
<dbReference type="EC" id="3.5.1.3" evidence="3"/>
<dbReference type="RefSeq" id="WP_006927057.1">
    <property type="nucleotide sequence ID" value="NZ_CM001402.1"/>
</dbReference>
<dbReference type="EMBL" id="CM001402">
    <property type="protein sequence ID" value="EHO40130.1"/>
    <property type="molecule type" value="Genomic_DNA"/>
</dbReference>
<dbReference type="GO" id="GO:0106008">
    <property type="term" value="F:2-oxoglutaramate amidase activity"/>
    <property type="evidence" value="ECO:0007669"/>
    <property type="project" value="TreeGrafter"/>
</dbReference>
<keyword evidence="2 7" id="KW-0378">Hydrolase</keyword>
<keyword evidence="8" id="KW-0808">Transferase</keyword>
<evidence type="ECO:0000256" key="3">
    <source>
        <dbReference type="ARBA" id="ARBA00039118"/>
    </source>
</evidence>
<dbReference type="Gene3D" id="3.60.110.10">
    <property type="entry name" value="Carbon-nitrogen hydrolase"/>
    <property type="match status" value="1"/>
</dbReference>
<dbReference type="STRING" id="880073.Cabys_3304"/>
<dbReference type="SUPFAM" id="SSF56317">
    <property type="entry name" value="Carbon-nitrogen hydrolase"/>
    <property type="match status" value="1"/>
</dbReference>
<protein>
    <recommendedName>
        <fullName evidence="5">Omega-amidase YafV</fullName>
        <ecNumber evidence="3">3.5.1.3</ecNumber>
    </recommendedName>
</protein>
<feature type="domain" description="CN hydrolase" evidence="6">
    <location>
        <begin position="4"/>
        <end position="236"/>
    </location>
</feature>
<dbReference type="KEGG" id="caby:Cabys_3304"/>
<reference evidence="7 10" key="2">
    <citation type="submission" date="2016-11" db="EMBL/GenBank/DDBJ databases">
        <title>Genomic analysis of Caldithrix abyssi and proposal of a novel bacterial phylum Caldithrichaeota.</title>
        <authorList>
            <person name="Kublanov I."/>
            <person name="Sigalova O."/>
            <person name="Gavrilov S."/>
            <person name="Lebedinsky A."/>
            <person name="Ivanova N."/>
            <person name="Daum C."/>
            <person name="Reddy T."/>
            <person name="Klenk H.P."/>
            <person name="Goker M."/>
            <person name="Reva O."/>
            <person name="Miroshnichenko M."/>
            <person name="Kyprides N."/>
            <person name="Woyke T."/>
            <person name="Gelfand M."/>
        </authorList>
    </citation>
    <scope>NUCLEOTIDE SEQUENCE [LARGE SCALE GENOMIC DNA]</scope>
    <source>
        <strain evidence="7 10">LF13</strain>
    </source>
</reference>
<dbReference type="HOGENOM" id="CLU_030130_3_7_0"/>
<dbReference type="PaxDb" id="880073-Calab_0485"/>
<dbReference type="GO" id="GO:0050152">
    <property type="term" value="F:omega-amidase activity"/>
    <property type="evidence" value="ECO:0007669"/>
    <property type="project" value="UniProtKB-EC"/>
</dbReference>
<evidence type="ECO:0000256" key="2">
    <source>
        <dbReference type="ARBA" id="ARBA00022801"/>
    </source>
</evidence>
<evidence type="ECO:0000313" key="9">
    <source>
        <dbReference type="Proteomes" id="UP000004671"/>
    </source>
</evidence>
<dbReference type="eggNOG" id="COG0388">
    <property type="taxonomic scope" value="Bacteria"/>
</dbReference>
<proteinExistence type="inferred from homology"/>
<dbReference type="InParanoid" id="H1XR36"/>
<dbReference type="CDD" id="cd07575">
    <property type="entry name" value="Xc-1258_like"/>
    <property type="match status" value="1"/>
</dbReference>
<keyword evidence="8" id="KW-0012">Acyltransferase</keyword>
<evidence type="ECO:0000259" key="6">
    <source>
        <dbReference type="PROSITE" id="PS50263"/>
    </source>
</evidence>
<dbReference type="AlphaFoldDB" id="H1XR36"/>
<dbReference type="Pfam" id="PF00795">
    <property type="entry name" value="CN_hydrolase"/>
    <property type="match status" value="1"/>
</dbReference>
<dbReference type="PANTHER" id="PTHR47799:SF1">
    <property type="entry name" value="OMEGA-AMIDASE YAFV"/>
    <property type="match status" value="1"/>
</dbReference>
<evidence type="ECO:0000313" key="7">
    <source>
        <dbReference type="EMBL" id="APF20052.1"/>
    </source>
</evidence>
<organism evidence="8 9">
    <name type="scientific">Caldithrix abyssi DSM 13497</name>
    <dbReference type="NCBI Taxonomy" id="880073"/>
    <lineage>
        <taxon>Bacteria</taxon>
        <taxon>Pseudomonadati</taxon>
        <taxon>Calditrichota</taxon>
        <taxon>Calditrichia</taxon>
        <taxon>Calditrichales</taxon>
        <taxon>Calditrichaceae</taxon>
        <taxon>Caldithrix</taxon>
    </lineage>
</organism>
<dbReference type="FunCoup" id="H1XR36">
    <property type="interactions" value="89"/>
</dbReference>
<evidence type="ECO:0000256" key="1">
    <source>
        <dbReference type="ARBA" id="ARBA00010613"/>
    </source>
</evidence>
<dbReference type="Proteomes" id="UP000183868">
    <property type="component" value="Chromosome"/>
</dbReference>
<name>H1XR36_CALAY</name>
<accession>H1XR36</accession>
<evidence type="ECO:0000313" key="8">
    <source>
        <dbReference type="EMBL" id="EHO40130.1"/>
    </source>
</evidence>
<sequence>MSDLRVTLVQTNLHWQNPSKNRSALEGKLKEASAQSDLVVLPEMFTTGFSMEAAHLAEEMDGPTIGWMRKWAVEMNIHLIGSLIIKEDNRYYNRLIWMTNRGEYYHYDKRHLFRMAGEHEVYSAGNRLLTIKVKGWKVRPFICYDLRFPVWSRNVDLSYDVAIYIANWPERRRTAWRTLLQARAAENQAYVVGVNRIGVDGLGIKYSGDSLVVDPVGNILEDLKDDEKVVTGKLSKNQLEQFRNKFPTWKDADKFQLSGVEEKVISLDE</sequence>
<evidence type="ECO:0000256" key="4">
    <source>
        <dbReference type="ARBA" id="ARBA00052904"/>
    </source>
</evidence>
<evidence type="ECO:0000313" key="10">
    <source>
        <dbReference type="Proteomes" id="UP000183868"/>
    </source>
</evidence>
<reference evidence="8 9" key="1">
    <citation type="submission" date="2011-09" db="EMBL/GenBank/DDBJ databases">
        <title>The permanent draft genome of Caldithrix abyssi DSM 13497.</title>
        <authorList>
            <consortium name="US DOE Joint Genome Institute (JGI-PGF)"/>
            <person name="Lucas S."/>
            <person name="Han J."/>
            <person name="Lapidus A."/>
            <person name="Bruce D."/>
            <person name="Goodwin L."/>
            <person name="Pitluck S."/>
            <person name="Peters L."/>
            <person name="Kyrpides N."/>
            <person name="Mavromatis K."/>
            <person name="Ivanova N."/>
            <person name="Mikhailova N."/>
            <person name="Chertkov O."/>
            <person name="Detter J.C."/>
            <person name="Tapia R."/>
            <person name="Han C."/>
            <person name="Land M."/>
            <person name="Hauser L."/>
            <person name="Markowitz V."/>
            <person name="Cheng J.-F."/>
            <person name="Hugenholtz P."/>
            <person name="Woyke T."/>
            <person name="Wu D."/>
            <person name="Spring S."/>
            <person name="Brambilla E."/>
            <person name="Klenk H.-P."/>
            <person name="Eisen J.A."/>
        </authorList>
    </citation>
    <scope>NUCLEOTIDE SEQUENCE [LARGE SCALE GENOMIC DNA]</scope>
    <source>
        <strain evidence="8 9">DSM 13497</strain>
    </source>
</reference>
<dbReference type="PROSITE" id="PS50263">
    <property type="entry name" value="CN_HYDROLASE"/>
    <property type="match status" value="1"/>
</dbReference>
<dbReference type="GO" id="GO:0016746">
    <property type="term" value="F:acyltransferase activity"/>
    <property type="evidence" value="ECO:0007669"/>
    <property type="project" value="UniProtKB-KW"/>
</dbReference>
<comment type="similarity">
    <text evidence="1">Belongs to the carbon-nitrogen hydrolase superfamily. NIT1/NIT2 family.</text>
</comment>
<dbReference type="InterPro" id="IPR003010">
    <property type="entry name" value="C-N_Hydrolase"/>
</dbReference>
<dbReference type="OrthoDB" id="9811121at2"/>